<reference evidence="2 3" key="1">
    <citation type="journal article" date="2013" name="Genome Announc.">
        <title>Draft genome sequences for three mercury-methylating, sulfate-reducing bacteria.</title>
        <authorList>
            <person name="Brown S.D."/>
            <person name="Hurt R.A.Jr."/>
            <person name="Gilmour C.C."/>
            <person name="Elias D.A."/>
        </authorList>
    </citation>
    <scope>NUCLEOTIDE SEQUENCE [LARGE SCALE GENOMIC DNA]</scope>
    <source>
        <strain evidence="2 3">DSM 16529</strain>
    </source>
</reference>
<dbReference type="EMBL" id="ATHI01000026">
    <property type="protein sequence ID" value="EPR33044.1"/>
    <property type="molecule type" value="Genomic_DNA"/>
</dbReference>
<feature type="signal peptide" evidence="1">
    <location>
        <begin position="1"/>
        <end position="20"/>
    </location>
</feature>
<dbReference type="RefSeq" id="WP_020887179.1">
    <property type="nucleotide sequence ID" value="NZ_ATHI01000026.1"/>
</dbReference>
<organism evidence="2 3">
    <name type="scientific">Alkalidesulfovibrio alkalitolerans DSM 16529</name>
    <dbReference type="NCBI Taxonomy" id="1121439"/>
    <lineage>
        <taxon>Bacteria</taxon>
        <taxon>Pseudomonadati</taxon>
        <taxon>Thermodesulfobacteriota</taxon>
        <taxon>Desulfovibrionia</taxon>
        <taxon>Desulfovibrionales</taxon>
        <taxon>Desulfovibrionaceae</taxon>
        <taxon>Alkalidesulfovibrio</taxon>
    </lineage>
</organism>
<accession>S7UGT6</accession>
<dbReference type="PATRIC" id="fig|1121439.3.peg.1839"/>
<gene>
    <name evidence="2" type="ORF">dsat_0485</name>
</gene>
<keyword evidence="1" id="KW-0732">Signal</keyword>
<evidence type="ECO:0000256" key="1">
    <source>
        <dbReference type="SAM" id="SignalP"/>
    </source>
</evidence>
<dbReference type="AlphaFoldDB" id="S7UGT6"/>
<evidence type="ECO:0000313" key="3">
    <source>
        <dbReference type="Proteomes" id="UP000014975"/>
    </source>
</evidence>
<protein>
    <recommendedName>
        <fullName evidence="4">Nucleic acid binding OB-fold tRNA/helicase-type</fullName>
    </recommendedName>
</protein>
<keyword evidence="3" id="KW-1185">Reference proteome</keyword>
<dbReference type="STRING" id="1121439.dsat_0485"/>
<evidence type="ECO:0008006" key="4">
    <source>
        <dbReference type="Google" id="ProtNLM"/>
    </source>
</evidence>
<feature type="chain" id="PRO_5004557679" description="Nucleic acid binding OB-fold tRNA/helicase-type" evidence="1">
    <location>
        <begin position="21"/>
        <end position="128"/>
    </location>
</feature>
<proteinExistence type="predicted"/>
<dbReference type="OrthoDB" id="5397852at2"/>
<name>S7UGT6_9BACT</name>
<dbReference type="Proteomes" id="UP000014975">
    <property type="component" value="Unassembled WGS sequence"/>
</dbReference>
<sequence length="128" mass="13618">MKKQYLIVAAGILLFASALVFTGTGDTKALNVNDVAPDPLAYTGVITVTGIMAVVSQEDPSLFGIMDKSELQCTTPDCSKFYLPVSYQGSTPAVGDEVVVSGRFTQEGRGVIFVAETVKILRNHNIGM</sequence>
<evidence type="ECO:0000313" key="2">
    <source>
        <dbReference type="EMBL" id="EPR33044.1"/>
    </source>
</evidence>
<dbReference type="eggNOG" id="ENOG50338H9">
    <property type="taxonomic scope" value="Bacteria"/>
</dbReference>
<comment type="caution">
    <text evidence="2">The sequence shown here is derived from an EMBL/GenBank/DDBJ whole genome shotgun (WGS) entry which is preliminary data.</text>
</comment>